<keyword evidence="2" id="KW-1185">Reference proteome</keyword>
<evidence type="ECO:0000313" key="1">
    <source>
        <dbReference type="EMBL" id="MDF3301477.1"/>
    </source>
</evidence>
<dbReference type="EMBL" id="JARJBB010000013">
    <property type="protein sequence ID" value="MDF3301477.1"/>
    <property type="molecule type" value="Genomic_DNA"/>
</dbReference>
<protein>
    <submittedName>
        <fullName evidence="1">Uncharacterized protein</fullName>
    </submittedName>
</protein>
<reference evidence="1 2" key="1">
    <citation type="submission" date="2023-03" db="EMBL/GenBank/DDBJ databases">
        <title>Draft genome sequence of Streptomyces sp. K1PA1 isolated from peat swamp forest in Thailand.</title>
        <authorList>
            <person name="Klaysubun C."/>
            <person name="Duangmal K."/>
        </authorList>
    </citation>
    <scope>NUCLEOTIDE SEQUENCE [LARGE SCALE GENOMIC DNA]</scope>
    <source>
        <strain evidence="1 2">K1PA1</strain>
    </source>
</reference>
<sequence length="61" mass="6565">MCVGPEKTGAALVWHVMAKQAPATLCGQRFAERHDASHAERTGHCPLCMAAFAKLMTTAPR</sequence>
<comment type="caution">
    <text evidence="1">The sequence shown here is derived from an EMBL/GenBank/DDBJ whole genome shotgun (WGS) entry which is preliminary data.</text>
</comment>
<organism evidence="1 2">
    <name type="scientific">Streptomyces tropicalis</name>
    <dbReference type="NCBI Taxonomy" id="3034234"/>
    <lineage>
        <taxon>Bacteria</taxon>
        <taxon>Bacillati</taxon>
        <taxon>Actinomycetota</taxon>
        <taxon>Actinomycetes</taxon>
        <taxon>Kitasatosporales</taxon>
        <taxon>Streptomycetaceae</taxon>
        <taxon>Streptomyces</taxon>
    </lineage>
</organism>
<name>A0ABT6AAL2_9ACTN</name>
<accession>A0ABT6AAL2</accession>
<dbReference type="Proteomes" id="UP001221150">
    <property type="component" value="Unassembled WGS sequence"/>
</dbReference>
<gene>
    <name evidence="1" type="ORF">P3H78_23205</name>
</gene>
<evidence type="ECO:0000313" key="2">
    <source>
        <dbReference type="Proteomes" id="UP001221150"/>
    </source>
</evidence>
<proteinExistence type="predicted"/>